<dbReference type="AlphaFoldDB" id="A0A5J9V161"/>
<protein>
    <submittedName>
        <fullName evidence="2">Uncharacterized protein</fullName>
    </submittedName>
</protein>
<dbReference type="Gramene" id="TVU29645">
    <property type="protein sequence ID" value="TVU29645"/>
    <property type="gene ID" value="EJB05_21221"/>
</dbReference>
<dbReference type="EMBL" id="RWGY01000011">
    <property type="protein sequence ID" value="TVU29645.1"/>
    <property type="molecule type" value="Genomic_DNA"/>
</dbReference>
<feature type="non-terminal residue" evidence="2">
    <location>
        <position position="1"/>
    </location>
</feature>
<feature type="region of interest" description="Disordered" evidence="1">
    <location>
        <begin position="255"/>
        <end position="281"/>
    </location>
</feature>
<feature type="compositionally biased region" description="Polar residues" evidence="1">
    <location>
        <begin position="358"/>
        <end position="367"/>
    </location>
</feature>
<dbReference type="PANTHER" id="PTHR37724:SF1">
    <property type="entry name" value="OS02G0564300 PROTEIN"/>
    <property type="match status" value="1"/>
</dbReference>
<keyword evidence="3" id="KW-1185">Reference proteome</keyword>
<organism evidence="2 3">
    <name type="scientific">Eragrostis curvula</name>
    <name type="common">weeping love grass</name>
    <dbReference type="NCBI Taxonomy" id="38414"/>
    <lineage>
        <taxon>Eukaryota</taxon>
        <taxon>Viridiplantae</taxon>
        <taxon>Streptophyta</taxon>
        <taxon>Embryophyta</taxon>
        <taxon>Tracheophyta</taxon>
        <taxon>Spermatophyta</taxon>
        <taxon>Magnoliopsida</taxon>
        <taxon>Liliopsida</taxon>
        <taxon>Poales</taxon>
        <taxon>Poaceae</taxon>
        <taxon>PACMAD clade</taxon>
        <taxon>Chloridoideae</taxon>
        <taxon>Eragrostideae</taxon>
        <taxon>Eragrostidinae</taxon>
        <taxon>Eragrostis</taxon>
    </lineage>
</organism>
<evidence type="ECO:0000313" key="2">
    <source>
        <dbReference type="EMBL" id="TVU29645.1"/>
    </source>
</evidence>
<proteinExistence type="predicted"/>
<evidence type="ECO:0000256" key="1">
    <source>
        <dbReference type="SAM" id="MobiDB-lite"/>
    </source>
</evidence>
<sequence length="611" mass="66996">MAMPRPAAAMLIPAPPLSSLHSLSSQHFLLPAHFLPPGGACGRTLRRGDLVIRMGGGPRTFPGGVSKWQWKRMQAKKARQLLKARLARERQLFEMRKRAELRDAVAPLERPWDSDSSAGAAADAAPNLLSVAADDQLKALADRFHRPGGVDLWNDRDGPRVFESPATGASSARFFPKNAVHSLQPYALRGALGEAGAPVPRANAADVLLALGDGAQGVRENADEHEAYGDDDRAPAVEFMEERDGTWEPLHALDDGGDSIAADWSSDDDDDAVTYESEGTGDFGSWRERKAVVSRSGRNAVVRLEAANSMAVGRDDDRGWSGDSSFSDAEGAQQGHLEQRWQQRSRGARNHAGRRWNALNTAASSGTSERDRAASGSISDSEMIRSGSEPKWRTRNKYDTRNGAERRNVPREDWVDEGFNSDSARGSQLEPKWGAQNKQNKLNGRGNFRGRLKPKYNGKNNDGEAPGRHTRANNGDGHGSANNGNGRHKFGSGFAEDLEAPTWKPRRMNRASSSNGGREDKLGGTFRKGDNGASRRLQENPRNTNKEGGRRMGGNGGRRFRGDDYSLRPTSEQHSSWKQCTRMLIGSNPNDYAFPECKLIIRFDWHTTNAI</sequence>
<accession>A0A5J9V161</accession>
<comment type="caution">
    <text evidence="2">The sequence shown here is derived from an EMBL/GenBank/DDBJ whole genome shotgun (WGS) entry which is preliminary data.</text>
</comment>
<dbReference type="PANTHER" id="PTHR37724">
    <property type="entry name" value="OS02G0564300 PROTEIN"/>
    <property type="match status" value="1"/>
</dbReference>
<feature type="compositionally biased region" description="Basic and acidic residues" evidence="1">
    <location>
        <begin position="517"/>
        <end position="530"/>
    </location>
</feature>
<dbReference type="Proteomes" id="UP000324897">
    <property type="component" value="Chromosome 1"/>
</dbReference>
<reference evidence="2 3" key="1">
    <citation type="journal article" date="2019" name="Sci. Rep.">
        <title>A high-quality genome of Eragrostis curvula grass provides insights into Poaceae evolution and supports new strategies to enhance forage quality.</title>
        <authorList>
            <person name="Carballo J."/>
            <person name="Santos B.A.C.M."/>
            <person name="Zappacosta D."/>
            <person name="Garbus I."/>
            <person name="Selva J.P."/>
            <person name="Gallo C.A."/>
            <person name="Diaz A."/>
            <person name="Albertini E."/>
            <person name="Caccamo M."/>
            <person name="Echenique V."/>
        </authorList>
    </citation>
    <scope>NUCLEOTIDE SEQUENCE [LARGE SCALE GENOMIC DNA]</scope>
    <source>
        <strain evidence="3">cv. Victoria</strain>
        <tissue evidence="2">Leaf</tissue>
    </source>
</reference>
<name>A0A5J9V161_9POAL</name>
<feature type="region of interest" description="Disordered" evidence="1">
    <location>
        <begin position="313"/>
        <end position="573"/>
    </location>
</feature>
<evidence type="ECO:0000313" key="3">
    <source>
        <dbReference type="Proteomes" id="UP000324897"/>
    </source>
</evidence>
<gene>
    <name evidence="2" type="ORF">EJB05_21221</name>
</gene>
<feature type="compositionally biased region" description="Basic and acidic residues" evidence="1">
    <location>
        <begin position="388"/>
        <end position="413"/>
    </location>
</feature>
<feature type="compositionally biased region" description="Basic and acidic residues" evidence="1">
    <location>
        <begin position="536"/>
        <end position="550"/>
    </location>
</feature>
<dbReference type="OrthoDB" id="1747509at2759"/>